<dbReference type="HOGENOM" id="CLU_1636429_0_0_1"/>
<protein>
    <recommendedName>
        <fullName evidence="3">GPI inositol-deacylase transmembrane domain-containing protein</fullName>
    </recommendedName>
</protein>
<evidence type="ECO:0000256" key="1">
    <source>
        <dbReference type="SAM" id="MobiDB-lite"/>
    </source>
</evidence>
<organism>
    <name type="scientific">Serpula lacrymans var. lacrymans (strain S7.9)</name>
    <name type="common">Dry rot fungus</name>
    <dbReference type="NCBI Taxonomy" id="578457"/>
    <lineage>
        <taxon>Eukaryota</taxon>
        <taxon>Fungi</taxon>
        <taxon>Dikarya</taxon>
        <taxon>Basidiomycota</taxon>
        <taxon>Agaricomycotina</taxon>
        <taxon>Agaricomycetes</taxon>
        <taxon>Agaricomycetidae</taxon>
        <taxon>Boletales</taxon>
        <taxon>Coniophorineae</taxon>
        <taxon>Serpulaceae</taxon>
        <taxon>Serpula</taxon>
    </lineage>
</organism>
<evidence type="ECO:0000259" key="3">
    <source>
        <dbReference type="Pfam" id="PF25140"/>
    </source>
</evidence>
<dbReference type="RefSeq" id="XP_007315834.1">
    <property type="nucleotide sequence ID" value="XM_007315772.1"/>
</dbReference>
<feature type="transmembrane region" description="Helical" evidence="2">
    <location>
        <begin position="134"/>
        <end position="152"/>
    </location>
</feature>
<evidence type="ECO:0000313" key="4">
    <source>
        <dbReference type="EMBL" id="EGO27743.1"/>
    </source>
</evidence>
<dbReference type="Pfam" id="PF25140">
    <property type="entry name" value="PGAP1_TMD"/>
    <property type="match status" value="1"/>
</dbReference>
<dbReference type="GO" id="GO:0006888">
    <property type="term" value="P:endoplasmic reticulum to Golgi vesicle-mediated transport"/>
    <property type="evidence" value="ECO:0007669"/>
    <property type="project" value="TreeGrafter"/>
</dbReference>
<dbReference type="KEGG" id="sla:SERLADRAFT_461706"/>
<proteinExistence type="predicted"/>
<dbReference type="GeneID" id="18818266"/>
<dbReference type="GO" id="GO:0005783">
    <property type="term" value="C:endoplasmic reticulum"/>
    <property type="evidence" value="ECO:0007669"/>
    <property type="project" value="TreeGrafter"/>
</dbReference>
<keyword evidence="2" id="KW-1133">Transmembrane helix</keyword>
<evidence type="ECO:0000256" key="2">
    <source>
        <dbReference type="SAM" id="Phobius"/>
    </source>
</evidence>
<keyword evidence="2" id="KW-0812">Transmembrane</keyword>
<name>F8NPV5_SERL9</name>
<reference evidence="4" key="1">
    <citation type="submission" date="2011-04" db="EMBL/GenBank/DDBJ databases">
        <title>Evolution of plant cell wall degrading machinery underlies the functional diversity of forest fungi.</title>
        <authorList>
            <consortium name="US DOE Joint Genome Institute (JGI-PGF)"/>
            <person name="Eastwood D.C."/>
            <person name="Floudas D."/>
            <person name="Binder M."/>
            <person name="Majcherczyk A."/>
            <person name="Schneider P."/>
            <person name="Aerts A."/>
            <person name="Asiegbu F.O."/>
            <person name="Baker S.E."/>
            <person name="Barry K."/>
            <person name="Bendiksby M."/>
            <person name="Blumentritt M."/>
            <person name="Coutinho P.M."/>
            <person name="Cullen D."/>
            <person name="Cullen D."/>
            <person name="Gathman A."/>
            <person name="Goodell B."/>
            <person name="Henrissat B."/>
            <person name="Ihrmark K."/>
            <person name="Kauserud H."/>
            <person name="Kohler A."/>
            <person name="LaButti K."/>
            <person name="Lapidus A."/>
            <person name="Lavin J.L."/>
            <person name="Lee Y.-H."/>
            <person name="Lindquist E."/>
            <person name="Lilly W."/>
            <person name="Lucas S."/>
            <person name="Morin E."/>
            <person name="Murat C."/>
            <person name="Oguiza J.A."/>
            <person name="Park J."/>
            <person name="Pisabarro A.G."/>
            <person name="Riley R."/>
            <person name="Rosling A."/>
            <person name="Salamov A."/>
            <person name="Schmidt O."/>
            <person name="Schmutz J."/>
            <person name="Skrede I."/>
            <person name="Stenlid J."/>
            <person name="Wiebenga A."/>
            <person name="Xie X."/>
            <person name="Kues U."/>
            <person name="Hibbett D.S."/>
            <person name="Hoffmeister D."/>
            <person name="Hogberg N."/>
            <person name="Martin F."/>
            <person name="Grigoriev I.V."/>
            <person name="Watkinson S.C."/>
        </authorList>
    </citation>
    <scope>NUCLEOTIDE SEQUENCE</scope>
    <source>
        <strain evidence="4">S7.9</strain>
    </source>
</reference>
<gene>
    <name evidence="4" type="ORF">SERLADRAFT_461706</name>
</gene>
<dbReference type="InterPro" id="IPR039529">
    <property type="entry name" value="PGAP1/BST1"/>
</dbReference>
<sequence>MQDGQSDEDSNETRSGMLESSQFPSPQLHITSTNVYNQNTHILLLLTWLLPLAAPVLAVWVRTLLTAGYTTPFNGDHNFLKVAPVLVLVEYTSRRSETLLFSEKRISVRWGFIVLASVAFLAGSRTVFRVYDFANLQIALIVIARIGWRYFVRDGSSDSRSS</sequence>
<feature type="region of interest" description="Disordered" evidence="1">
    <location>
        <begin position="1"/>
        <end position="25"/>
    </location>
</feature>
<dbReference type="GO" id="GO:0006505">
    <property type="term" value="P:GPI anchor metabolic process"/>
    <property type="evidence" value="ECO:0007669"/>
    <property type="project" value="TreeGrafter"/>
</dbReference>
<dbReference type="GO" id="GO:0016020">
    <property type="term" value="C:membrane"/>
    <property type="evidence" value="ECO:0007669"/>
    <property type="project" value="GOC"/>
</dbReference>
<dbReference type="OrthoDB" id="348976at2759"/>
<dbReference type="EMBL" id="GL945431">
    <property type="protein sequence ID" value="EGO27743.1"/>
    <property type="molecule type" value="Genomic_DNA"/>
</dbReference>
<dbReference type="InterPro" id="IPR056824">
    <property type="entry name" value="PGAP1_TMD"/>
</dbReference>
<dbReference type="AlphaFoldDB" id="F8NPV5"/>
<feature type="transmembrane region" description="Helical" evidence="2">
    <location>
        <begin position="110"/>
        <end position="128"/>
    </location>
</feature>
<accession>F8NPV5</accession>
<dbReference type="GO" id="GO:0050185">
    <property type="term" value="F:phosphatidylinositol deacylase activity"/>
    <property type="evidence" value="ECO:0007669"/>
    <property type="project" value="TreeGrafter"/>
</dbReference>
<dbReference type="PANTHER" id="PTHR15495">
    <property type="entry name" value="NEGATIVE REGULATOR OF VESICLE FORMATION-RELATED"/>
    <property type="match status" value="1"/>
</dbReference>
<dbReference type="Proteomes" id="UP000008064">
    <property type="component" value="Unassembled WGS sequence"/>
</dbReference>
<feature type="compositionally biased region" description="Acidic residues" evidence="1">
    <location>
        <begin position="1"/>
        <end position="10"/>
    </location>
</feature>
<keyword evidence="2" id="KW-0472">Membrane</keyword>
<feature type="transmembrane region" description="Helical" evidence="2">
    <location>
        <begin position="42"/>
        <end position="61"/>
    </location>
</feature>
<dbReference type="PANTHER" id="PTHR15495:SF7">
    <property type="entry name" value="GPI INOSITOL-DEACYLASE"/>
    <property type="match status" value="1"/>
</dbReference>
<feature type="domain" description="GPI inositol-deacylase transmembrane" evidence="3">
    <location>
        <begin position="25"/>
        <end position="143"/>
    </location>
</feature>